<dbReference type="PANTHER" id="PTHR30137:SF6">
    <property type="entry name" value="LUCIFERASE-LIKE MONOOXYGENASE"/>
    <property type="match status" value="1"/>
</dbReference>
<dbReference type="InterPro" id="IPR019949">
    <property type="entry name" value="CmoO-like"/>
</dbReference>
<dbReference type="Pfam" id="PF00296">
    <property type="entry name" value="Bac_luciferase"/>
    <property type="match status" value="1"/>
</dbReference>
<dbReference type="NCBIfam" id="TIGR03558">
    <property type="entry name" value="oxido_grp_1"/>
    <property type="match status" value="1"/>
</dbReference>
<evidence type="ECO:0000256" key="1">
    <source>
        <dbReference type="ARBA" id="ARBA00007789"/>
    </source>
</evidence>
<dbReference type="InterPro" id="IPR036661">
    <property type="entry name" value="Luciferase-like_sf"/>
</dbReference>
<evidence type="ECO:0000313" key="4">
    <source>
        <dbReference type="Proteomes" id="UP001596470"/>
    </source>
</evidence>
<gene>
    <name evidence="3" type="ORF">ACFQS3_08380</name>
</gene>
<dbReference type="PANTHER" id="PTHR30137">
    <property type="entry name" value="LUCIFERASE-LIKE MONOOXYGENASE"/>
    <property type="match status" value="1"/>
</dbReference>
<dbReference type="EMBL" id="JBHSYS010000002">
    <property type="protein sequence ID" value="MFC6957207.1"/>
    <property type="molecule type" value="Genomic_DNA"/>
</dbReference>
<keyword evidence="4" id="KW-1185">Reference proteome</keyword>
<name>A0ABW2D4G2_9ACTN</name>
<organism evidence="3 4">
    <name type="scientific">Glycomyces mayteni</name>
    <dbReference type="NCBI Taxonomy" id="543887"/>
    <lineage>
        <taxon>Bacteria</taxon>
        <taxon>Bacillati</taxon>
        <taxon>Actinomycetota</taxon>
        <taxon>Actinomycetes</taxon>
        <taxon>Glycomycetales</taxon>
        <taxon>Glycomycetaceae</taxon>
        <taxon>Glycomyces</taxon>
    </lineage>
</organism>
<proteinExistence type="predicted"/>
<dbReference type="Proteomes" id="UP001596470">
    <property type="component" value="Unassembled WGS sequence"/>
</dbReference>
<dbReference type="RefSeq" id="WP_382348376.1">
    <property type="nucleotide sequence ID" value="NZ_JBHMBP010000002.1"/>
</dbReference>
<dbReference type="EC" id="1.-.-.-" evidence="3"/>
<comment type="caution">
    <text evidence="3">The sequence shown here is derived from an EMBL/GenBank/DDBJ whole genome shotgun (WGS) entry which is preliminary data.</text>
</comment>
<dbReference type="GO" id="GO:0016491">
    <property type="term" value="F:oxidoreductase activity"/>
    <property type="evidence" value="ECO:0007669"/>
    <property type="project" value="UniProtKB-KW"/>
</dbReference>
<evidence type="ECO:0000313" key="3">
    <source>
        <dbReference type="EMBL" id="MFC6957207.1"/>
    </source>
</evidence>
<feature type="domain" description="Luciferase-like" evidence="2">
    <location>
        <begin position="8"/>
        <end position="302"/>
    </location>
</feature>
<comment type="similarity">
    <text evidence="1">To bacterial alkanal monooxygenase alpha and beta chains.</text>
</comment>
<dbReference type="InterPro" id="IPR011251">
    <property type="entry name" value="Luciferase-like_dom"/>
</dbReference>
<evidence type="ECO:0000259" key="2">
    <source>
        <dbReference type="Pfam" id="PF00296"/>
    </source>
</evidence>
<sequence>MPVALSILDLAPIAPGRTARDSFAASVELARAAERTGYERVWYAEHHSMPTIASSATSLVIGHVAEHTETIRLGAGGIMLPNHSPLVIAEQFGTLESLFPGRIDLGLGRAPGTDRQTMRAIRRDATSSDTFPQDVLELQGYLRGKSLIEGVQAVPTADTEVPLYLLGSSLFGAQLAARLGLPYAFASHFAPDALHEAVAVYREQFQPSEQLAEPYLIAGVNVFAAEDHESADAQRRIAFRNRARAFIARGPEGREYTDDEIDTFLASPAGAQLSNMARYTAVGGPEDVRAFLESFAAATGADELITAHYTEQVPDRIRSVEITAEAMGVKA</sequence>
<keyword evidence="3" id="KW-0560">Oxidoreductase</keyword>
<accession>A0ABW2D4G2</accession>
<dbReference type="SUPFAM" id="SSF51679">
    <property type="entry name" value="Bacterial luciferase-like"/>
    <property type="match status" value="1"/>
</dbReference>
<reference evidence="4" key="1">
    <citation type="journal article" date="2019" name="Int. J. Syst. Evol. Microbiol.">
        <title>The Global Catalogue of Microorganisms (GCM) 10K type strain sequencing project: providing services to taxonomists for standard genome sequencing and annotation.</title>
        <authorList>
            <consortium name="The Broad Institute Genomics Platform"/>
            <consortium name="The Broad Institute Genome Sequencing Center for Infectious Disease"/>
            <person name="Wu L."/>
            <person name="Ma J."/>
        </authorList>
    </citation>
    <scope>NUCLEOTIDE SEQUENCE [LARGE SCALE GENOMIC DNA]</scope>
    <source>
        <strain evidence="4">KACC 12634</strain>
    </source>
</reference>
<dbReference type="Gene3D" id="3.20.20.30">
    <property type="entry name" value="Luciferase-like domain"/>
    <property type="match status" value="1"/>
</dbReference>
<dbReference type="InterPro" id="IPR050766">
    <property type="entry name" value="Bact_Lucif_Oxidored"/>
</dbReference>
<protein>
    <submittedName>
        <fullName evidence="3">LLM class flavin-dependent oxidoreductase</fullName>
        <ecNumber evidence="3">1.-.-.-</ecNumber>
    </submittedName>
</protein>